<dbReference type="Proteomes" id="UP000242231">
    <property type="component" value="Unassembled WGS sequence"/>
</dbReference>
<dbReference type="InterPro" id="IPR029045">
    <property type="entry name" value="ClpP/crotonase-like_dom_sf"/>
</dbReference>
<comment type="caution">
    <text evidence="1">The sequence shown here is derived from an EMBL/GenBank/DDBJ whole genome shotgun (WGS) entry which is preliminary data.</text>
</comment>
<dbReference type="AlphaFoldDB" id="A0A2P5TN05"/>
<evidence type="ECO:0008006" key="3">
    <source>
        <dbReference type="Google" id="ProtNLM"/>
    </source>
</evidence>
<evidence type="ECO:0000313" key="1">
    <source>
        <dbReference type="EMBL" id="PPL16898.1"/>
    </source>
</evidence>
<name>A0A2P5TN05_9GAMM</name>
<organism evidence="1 2">
    <name type="scientific">Oceanisphaera arctica</name>
    <dbReference type="NCBI Taxonomy" id="641510"/>
    <lineage>
        <taxon>Bacteria</taxon>
        <taxon>Pseudomonadati</taxon>
        <taxon>Pseudomonadota</taxon>
        <taxon>Gammaproteobacteria</taxon>
        <taxon>Aeromonadales</taxon>
        <taxon>Aeromonadaceae</taxon>
        <taxon>Oceanisphaera</taxon>
    </lineage>
</organism>
<protein>
    <recommendedName>
        <fullName evidence="3">Clp protease</fullName>
    </recommendedName>
</protein>
<dbReference type="SUPFAM" id="SSF52096">
    <property type="entry name" value="ClpP/crotonase"/>
    <property type="match status" value="1"/>
</dbReference>
<keyword evidence="2" id="KW-1185">Reference proteome</keyword>
<proteinExistence type="predicted"/>
<dbReference type="EMBL" id="MPZM01000011">
    <property type="protein sequence ID" value="PPL16898.1"/>
    <property type="molecule type" value="Genomic_DNA"/>
</dbReference>
<sequence length="218" mass="24515">MGLNDGSYVPAAIIIKGDISQGDYDKFFGLFVDSLTHEYPVEDIVITGSNGGDLDEAIKIGRFIDRFYLPVKSFGDCYSACSFILFSAKYRIFVGRVGLHRPYFDKAYYAGLSAGKAQLRYKEMSAVVREYLIEQDVAVNVIDKMFSVSSSDMWILNSNEAFEIFGIMKPSFHEWVKAKCSGGGSVYLDVDSECLNKVMWSAKNEELLKWLEQGLESM</sequence>
<accession>A0A2P5TN05</accession>
<evidence type="ECO:0000313" key="2">
    <source>
        <dbReference type="Proteomes" id="UP000242231"/>
    </source>
</evidence>
<gene>
    <name evidence="1" type="ORF">UN63_07200</name>
</gene>
<reference evidence="2" key="1">
    <citation type="submission" date="2016-11" db="EMBL/GenBank/DDBJ databases">
        <authorList>
            <person name="Sisinthy S."/>
            <person name="Ara S."/>
            <person name="Gundlapally S.R."/>
        </authorList>
    </citation>
    <scope>NUCLEOTIDE SEQUENCE [LARGE SCALE GENOMIC DNA]</scope>
    <source>
        <strain evidence="2">V1-41</strain>
    </source>
</reference>